<reference evidence="4 5" key="1">
    <citation type="submission" date="2020-06" db="EMBL/GenBank/DDBJ databases">
        <title>Transcriptomic and genomic resources for Thalictrum thalictroides and T. hernandezii: Facilitating candidate gene discovery in an emerging model plant lineage.</title>
        <authorList>
            <person name="Arias T."/>
            <person name="Riano-Pachon D.M."/>
            <person name="Di Stilio V.S."/>
        </authorList>
    </citation>
    <scope>NUCLEOTIDE SEQUENCE [LARGE SCALE GENOMIC DNA]</scope>
    <source>
        <strain evidence="5">cv. WT478/WT964</strain>
        <tissue evidence="4">Leaves</tissue>
    </source>
</reference>
<keyword evidence="1" id="KW-0863">Zinc-finger</keyword>
<dbReference type="AlphaFoldDB" id="A0A7J6V1A0"/>
<dbReference type="SUPFAM" id="SSF57756">
    <property type="entry name" value="Retrovirus zinc finger-like domains"/>
    <property type="match status" value="1"/>
</dbReference>
<dbReference type="InterPro" id="IPR036875">
    <property type="entry name" value="Znf_CCHC_sf"/>
</dbReference>
<evidence type="ECO:0000256" key="2">
    <source>
        <dbReference type="SAM" id="MobiDB-lite"/>
    </source>
</evidence>
<evidence type="ECO:0000256" key="1">
    <source>
        <dbReference type="PROSITE-ProRule" id="PRU00047"/>
    </source>
</evidence>
<dbReference type="OrthoDB" id="1939383at2759"/>
<feature type="region of interest" description="Disordered" evidence="2">
    <location>
        <begin position="239"/>
        <end position="274"/>
    </location>
</feature>
<feature type="compositionally biased region" description="Polar residues" evidence="2">
    <location>
        <begin position="263"/>
        <end position="274"/>
    </location>
</feature>
<evidence type="ECO:0000259" key="3">
    <source>
        <dbReference type="PROSITE" id="PS50158"/>
    </source>
</evidence>
<feature type="region of interest" description="Disordered" evidence="2">
    <location>
        <begin position="1"/>
        <end position="50"/>
    </location>
</feature>
<gene>
    <name evidence="4" type="ORF">FRX31_031669</name>
</gene>
<dbReference type="InterPro" id="IPR001878">
    <property type="entry name" value="Znf_CCHC"/>
</dbReference>
<sequence>MGYINPMPDMQDWTKPETTTILPPPFVRGIGRPKKLRKLDEEDEGRRGSKKVRFCRACGGPGHYSKNCKGPAAPPKMTKKKGKKSQKISTSVSRQIREQSRTTTQFGEPMTRTRATIQPGPSSGIPGMSWTVPQAQGLVASTTLSRQSSMSTQLSQTPLIRAPQLRTPFVRLATSFQTSAIAPTVQNPPFRTGSNVNPPFRTGSNNVNPPFRASNSFTSSSSSAAGYYSSTQHQGITAFCVPPHSNSASSQPRGANSRHLRPTFTTRGPNMQPWFTTQKHVVVRGPLPKPS</sequence>
<dbReference type="PROSITE" id="PS50158">
    <property type="entry name" value="ZF_CCHC"/>
    <property type="match status" value="1"/>
</dbReference>
<feature type="compositionally biased region" description="Polar residues" evidence="2">
    <location>
        <begin position="244"/>
        <end position="254"/>
    </location>
</feature>
<protein>
    <recommendedName>
        <fullName evidence="3">CCHC-type domain-containing protein</fullName>
    </recommendedName>
</protein>
<feature type="domain" description="CCHC-type" evidence="3">
    <location>
        <begin position="55"/>
        <end position="69"/>
    </location>
</feature>
<dbReference type="GO" id="GO:0003676">
    <property type="term" value="F:nucleic acid binding"/>
    <property type="evidence" value="ECO:0007669"/>
    <property type="project" value="InterPro"/>
</dbReference>
<feature type="compositionally biased region" description="Basic residues" evidence="2">
    <location>
        <begin position="77"/>
        <end position="86"/>
    </location>
</feature>
<evidence type="ECO:0000313" key="4">
    <source>
        <dbReference type="EMBL" id="KAF5178744.1"/>
    </source>
</evidence>
<dbReference type="EMBL" id="JABWDY010039652">
    <property type="protein sequence ID" value="KAF5178744.1"/>
    <property type="molecule type" value="Genomic_DNA"/>
</dbReference>
<dbReference type="Proteomes" id="UP000554482">
    <property type="component" value="Unassembled WGS sequence"/>
</dbReference>
<feature type="compositionally biased region" description="Basic and acidic residues" evidence="2">
    <location>
        <begin position="38"/>
        <end position="47"/>
    </location>
</feature>
<keyword evidence="1" id="KW-0479">Metal-binding</keyword>
<accession>A0A7J6V1A0</accession>
<keyword evidence="1" id="KW-0862">Zinc</keyword>
<name>A0A7J6V1A0_THATH</name>
<keyword evidence="5" id="KW-1185">Reference proteome</keyword>
<proteinExistence type="predicted"/>
<comment type="caution">
    <text evidence="4">The sequence shown here is derived from an EMBL/GenBank/DDBJ whole genome shotgun (WGS) entry which is preliminary data.</text>
</comment>
<evidence type="ECO:0000313" key="5">
    <source>
        <dbReference type="Proteomes" id="UP000554482"/>
    </source>
</evidence>
<feature type="region of interest" description="Disordered" evidence="2">
    <location>
        <begin position="63"/>
        <end position="108"/>
    </location>
</feature>
<organism evidence="4 5">
    <name type="scientific">Thalictrum thalictroides</name>
    <name type="common">Rue-anemone</name>
    <name type="synonym">Anemone thalictroides</name>
    <dbReference type="NCBI Taxonomy" id="46969"/>
    <lineage>
        <taxon>Eukaryota</taxon>
        <taxon>Viridiplantae</taxon>
        <taxon>Streptophyta</taxon>
        <taxon>Embryophyta</taxon>
        <taxon>Tracheophyta</taxon>
        <taxon>Spermatophyta</taxon>
        <taxon>Magnoliopsida</taxon>
        <taxon>Ranunculales</taxon>
        <taxon>Ranunculaceae</taxon>
        <taxon>Thalictroideae</taxon>
        <taxon>Thalictrum</taxon>
    </lineage>
</organism>
<dbReference type="GO" id="GO:0008270">
    <property type="term" value="F:zinc ion binding"/>
    <property type="evidence" value="ECO:0007669"/>
    <property type="project" value="UniProtKB-KW"/>
</dbReference>